<gene>
    <name evidence="2" type="ORF">AWB76_07753</name>
</gene>
<name>A0A158DYK5_9BURK</name>
<dbReference type="PANTHER" id="PTHR39966:SF1">
    <property type="entry name" value="HEMERYTHRIN-LIKE DOMAIN-CONTAINING PROTEIN"/>
    <property type="match status" value="1"/>
</dbReference>
<evidence type="ECO:0000313" key="2">
    <source>
        <dbReference type="EMBL" id="SAK99603.1"/>
    </source>
</evidence>
<dbReference type="Pfam" id="PF01814">
    <property type="entry name" value="Hemerythrin"/>
    <property type="match status" value="1"/>
</dbReference>
<dbReference type="PANTHER" id="PTHR39966">
    <property type="entry name" value="BLL2471 PROTEIN-RELATED"/>
    <property type="match status" value="1"/>
</dbReference>
<feature type="domain" description="Hemerythrin-like" evidence="1">
    <location>
        <begin position="13"/>
        <end position="148"/>
    </location>
</feature>
<dbReference type="Proteomes" id="UP000054624">
    <property type="component" value="Unassembled WGS sequence"/>
</dbReference>
<dbReference type="CDD" id="cd12108">
    <property type="entry name" value="Hr-like"/>
    <property type="match status" value="1"/>
</dbReference>
<dbReference type="GO" id="GO:0005886">
    <property type="term" value="C:plasma membrane"/>
    <property type="evidence" value="ECO:0007669"/>
    <property type="project" value="TreeGrafter"/>
</dbReference>
<reference evidence="3" key="1">
    <citation type="submission" date="2016-01" db="EMBL/GenBank/DDBJ databases">
        <authorList>
            <person name="Peeters Charlotte."/>
        </authorList>
    </citation>
    <scope>NUCLEOTIDE SEQUENCE [LARGE SCALE GENOMIC DNA]</scope>
</reference>
<dbReference type="STRING" id="1777137.AWB76_07753"/>
<protein>
    <submittedName>
        <fullName evidence="2">Hemerythrin HHE cation binding domain-containing protein</fullName>
    </submittedName>
</protein>
<proteinExistence type="predicted"/>
<evidence type="ECO:0000313" key="3">
    <source>
        <dbReference type="Proteomes" id="UP000054624"/>
    </source>
</evidence>
<dbReference type="Gene3D" id="1.20.120.520">
    <property type="entry name" value="nmb1532 protein domain like"/>
    <property type="match status" value="1"/>
</dbReference>
<organism evidence="2 3">
    <name type="scientific">Caballeronia temeraria</name>
    <dbReference type="NCBI Taxonomy" id="1777137"/>
    <lineage>
        <taxon>Bacteria</taxon>
        <taxon>Pseudomonadati</taxon>
        <taxon>Pseudomonadota</taxon>
        <taxon>Betaproteobacteria</taxon>
        <taxon>Burkholderiales</taxon>
        <taxon>Burkholderiaceae</taxon>
        <taxon>Caballeronia</taxon>
    </lineage>
</organism>
<accession>A0A158DYK5</accession>
<dbReference type="EMBL" id="FCOI02000070">
    <property type="protein sequence ID" value="SAK99603.1"/>
    <property type="molecule type" value="Genomic_DNA"/>
</dbReference>
<dbReference type="AlphaFoldDB" id="A0A158DYK5"/>
<keyword evidence="3" id="KW-1185">Reference proteome</keyword>
<dbReference type="InterPro" id="IPR012312">
    <property type="entry name" value="Hemerythrin-like"/>
</dbReference>
<evidence type="ECO:0000259" key="1">
    <source>
        <dbReference type="Pfam" id="PF01814"/>
    </source>
</evidence>
<sequence length="201" mass="23069">MGAVMKDTTEHAVIHVIRLDHKRLASVTAAMLDFVHRLGDGSEPPDPIVLRAMLYYIREYPEQFHHPMEDRVLFAALRSRTDEFNAVLDQLHREHLAGDVRLRDLEHALTRFELKGQAALFGLRTIMEEYVEFCANHRRVEETVILPAVERHLTDVDWARIDAAAGDRSDPFHEATFEGESFESLYRLIAKAVPAVEKTIE</sequence>